<keyword evidence="2" id="KW-0238">DNA-binding</keyword>
<dbReference type="OrthoDB" id="323290at2"/>
<comment type="caution">
    <text evidence="5">The sequence shown here is derived from an EMBL/GenBank/DDBJ whole genome shotgun (WGS) entry which is preliminary data.</text>
</comment>
<dbReference type="InterPro" id="IPR009057">
    <property type="entry name" value="Homeodomain-like_sf"/>
</dbReference>
<dbReference type="Pfam" id="PF20240">
    <property type="entry name" value="DUF6597"/>
    <property type="match status" value="1"/>
</dbReference>
<evidence type="ECO:0000313" key="6">
    <source>
        <dbReference type="Proteomes" id="UP000239590"/>
    </source>
</evidence>
<dbReference type="InterPro" id="IPR050204">
    <property type="entry name" value="AraC_XylS_family_regulators"/>
</dbReference>
<dbReference type="Pfam" id="PF12833">
    <property type="entry name" value="HTH_18"/>
    <property type="match status" value="1"/>
</dbReference>
<dbReference type="PANTHER" id="PTHR46796">
    <property type="entry name" value="HTH-TYPE TRANSCRIPTIONAL ACTIVATOR RHAS-RELATED"/>
    <property type="match status" value="1"/>
</dbReference>
<reference evidence="6" key="1">
    <citation type="submission" date="2018-02" db="EMBL/GenBank/DDBJ databases">
        <title>Genome sequencing of Solimonas sp. HR-BB.</title>
        <authorList>
            <person name="Lee Y."/>
            <person name="Jeon C.O."/>
        </authorList>
    </citation>
    <scope>NUCLEOTIDE SEQUENCE [LARGE SCALE GENOMIC DNA]</scope>
    <source>
        <strain evidence="6">HR-U</strain>
    </source>
</reference>
<evidence type="ECO:0000313" key="5">
    <source>
        <dbReference type="EMBL" id="PQA55536.1"/>
    </source>
</evidence>
<dbReference type="PROSITE" id="PS01124">
    <property type="entry name" value="HTH_ARAC_FAMILY_2"/>
    <property type="match status" value="1"/>
</dbReference>
<dbReference type="AlphaFoldDB" id="A0A2S7IHV5"/>
<gene>
    <name evidence="5" type="ORF">C5O19_19140</name>
</gene>
<keyword evidence="1" id="KW-0805">Transcription regulation</keyword>
<dbReference type="InterPro" id="IPR018062">
    <property type="entry name" value="HTH_AraC-typ_CS"/>
</dbReference>
<evidence type="ECO:0000256" key="1">
    <source>
        <dbReference type="ARBA" id="ARBA00023015"/>
    </source>
</evidence>
<evidence type="ECO:0000259" key="4">
    <source>
        <dbReference type="PROSITE" id="PS01124"/>
    </source>
</evidence>
<sequence length="266" mass="30496">MTSYQIKPTDELRESVDCIWYEESPHVHLRTQTVAFPYQELLINYGDSFRNTGAFPYAYTAAGSVLGLSPAPLYTTVQGRYQAIGVLLKPGGLYRLFGFTPEKPDTFRQLFGPQTTRFLQNLQEHGQGAEKVQYLQSILREYSRPRPLPTAVRGLLMELESTPEGRIQPYVRSLEQSHKTFIRNFVSVLGLTPKKYLQMVQINQAVRRIITYPEQPLTEVGYESGFYDQAHFIRTFQALAGMTPGAYRRAVREQRVTRDVPNTVYL</sequence>
<protein>
    <recommendedName>
        <fullName evidence="4">HTH araC/xylS-type domain-containing protein</fullName>
    </recommendedName>
</protein>
<dbReference type="RefSeq" id="WP_104715002.1">
    <property type="nucleotide sequence ID" value="NZ_PTRA01000004.1"/>
</dbReference>
<dbReference type="EMBL" id="PTRA01000004">
    <property type="protein sequence ID" value="PQA55536.1"/>
    <property type="molecule type" value="Genomic_DNA"/>
</dbReference>
<organism evidence="5 6">
    <name type="scientific">Siphonobacter curvatus</name>
    <dbReference type="NCBI Taxonomy" id="2094562"/>
    <lineage>
        <taxon>Bacteria</taxon>
        <taxon>Pseudomonadati</taxon>
        <taxon>Bacteroidota</taxon>
        <taxon>Cytophagia</taxon>
        <taxon>Cytophagales</taxon>
        <taxon>Cytophagaceae</taxon>
        <taxon>Siphonobacter</taxon>
    </lineage>
</organism>
<proteinExistence type="predicted"/>
<feature type="domain" description="HTH araC/xylS-type" evidence="4">
    <location>
        <begin position="150"/>
        <end position="250"/>
    </location>
</feature>
<keyword evidence="3" id="KW-0804">Transcription</keyword>
<evidence type="ECO:0000256" key="3">
    <source>
        <dbReference type="ARBA" id="ARBA00023163"/>
    </source>
</evidence>
<dbReference type="GO" id="GO:0043565">
    <property type="term" value="F:sequence-specific DNA binding"/>
    <property type="evidence" value="ECO:0007669"/>
    <property type="project" value="InterPro"/>
</dbReference>
<dbReference type="InterPro" id="IPR018060">
    <property type="entry name" value="HTH_AraC"/>
</dbReference>
<dbReference type="PROSITE" id="PS00041">
    <property type="entry name" value="HTH_ARAC_FAMILY_1"/>
    <property type="match status" value="1"/>
</dbReference>
<name>A0A2S7IHV5_9BACT</name>
<dbReference type="InterPro" id="IPR046532">
    <property type="entry name" value="DUF6597"/>
</dbReference>
<dbReference type="SMART" id="SM00342">
    <property type="entry name" value="HTH_ARAC"/>
    <property type="match status" value="1"/>
</dbReference>
<dbReference type="Gene3D" id="1.10.10.60">
    <property type="entry name" value="Homeodomain-like"/>
    <property type="match status" value="1"/>
</dbReference>
<dbReference type="Proteomes" id="UP000239590">
    <property type="component" value="Unassembled WGS sequence"/>
</dbReference>
<evidence type="ECO:0000256" key="2">
    <source>
        <dbReference type="ARBA" id="ARBA00023125"/>
    </source>
</evidence>
<accession>A0A2S7IHV5</accession>
<keyword evidence="6" id="KW-1185">Reference proteome</keyword>
<dbReference type="GO" id="GO:0003700">
    <property type="term" value="F:DNA-binding transcription factor activity"/>
    <property type="evidence" value="ECO:0007669"/>
    <property type="project" value="InterPro"/>
</dbReference>
<dbReference type="SUPFAM" id="SSF46689">
    <property type="entry name" value="Homeodomain-like"/>
    <property type="match status" value="1"/>
</dbReference>